<dbReference type="Proteomes" id="UP000229834">
    <property type="component" value="Unassembled WGS sequence"/>
</dbReference>
<proteinExistence type="predicted"/>
<evidence type="ECO:0000256" key="1">
    <source>
        <dbReference type="SAM" id="Phobius"/>
    </source>
</evidence>
<keyword evidence="1" id="KW-1133">Transmembrane helix</keyword>
<reference evidence="2 3" key="1">
    <citation type="submission" date="2017-09" db="EMBL/GenBank/DDBJ databases">
        <title>Depth-based differentiation of microbial function through sediment-hosted aquifers and enrichment of novel symbionts in the deep terrestrial subsurface.</title>
        <authorList>
            <person name="Probst A.J."/>
            <person name="Ladd B."/>
            <person name="Jarett J.K."/>
            <person name="Geller-Mcgrath D.E."/>
            <person name="Sieber C.M."/>
            <person name="Emerson J.B."/>
            <person name="Anantharaman K."/>
            <person name="Thomas B.C."/>
            <person name="Malmstrom R."/>
            <person name="Stieglmeier M."/>
            <person name="Klingl A."/>
            <person name="Woyke T."/>
            <person name="Ryan C.M."/>
            <person name="Banfield J.F."/>
        </authorList>
    </citation>
    <scope>NUCLEOTIDE SEQUENCE [LARGE SCALE GENOMIC DNA]</scope>
    <source>
        <strain evidence="2">CG11_big_fil_rev_8_21_14_0_20_40_24</strain>
    </source>
</reference>
<evidence type="ECO:0008006" key="4">
    <source>
        <dbReference type="Google" id="ProtNLM"/>
    </source>
</evidence>
<name>A0A2H0K6Z1_9BACT</name>
<comment type="caution">
    <text evidence="2">The sequence shown here is derived from an EMBL/GenBank/DDBJ whole genome shotgun (WGS) entry which is preliminary data.</text>
</comment>
<gene>
    <name evidence="2" type="ORF">COV95_01065</name>
</gene>
<feature type="transmembrane region" description="Helical" evidence="1">
    <location>
        <begin position="76"/>
        <end position="94"/>
    </location>
</feature>
<sequence length="128" mass="14281">MKNMNNTTAQLVLRIAVAGEFLGHSVFALQGKAQWVNWISQLTGASPESSLQLLFLIGLLDILVALIVLLKPIRIVLLWAALWGAWTALVRPLVGEPIWDFVERSANWGAPLALLLLRGWPKGKDWFR</sequence>
<organism evidence="2 3">
    <name type="scientific">Candidatus Zambryskibacteria bacterium CG11_big_fil_rev_8_21_14_0_20_40_24</name>
    <dbReference type="NCBI Taxonomy" id="1975116"/>
    <lineage>
        <taxon>Bacteria</taxon>
        <taxon>Candidatus Zambryskiibacteriota</taxon>
    </lineage>
</organism>
<evidence type="ECO:0000313" key="3">
    <source>
        <dbReference type="Proteomes" id="UP000229834"/>
    </source>
</evidence>
<dbReference type="AlphaFoldDB" id="A0A2H0K6Z1"/>
<evidence type="ECO:0000313" key="2">
    <source>
        <dbReference type="EMBL" id="PIQ67006.1"/>
    </source>
</evidence>
<keyword evidence="1" id="KW-0472">Membrane</keyword>
<protein>
    <recommendedName>
        <fullName evidence="4">DoxX family protein</fullName>
    </recommendedName>
</protein>
<keyword evidence="1" id="KW-0812">Transmembrane</keyword>
<dbReference type="EMBL" id="PCVC01000034">
    <property type="protein sequence ID" value="PIQ67006.1"/>
    <property type="molecule type" value="Genomic_DNA"/>
</dbReference>
<feature type="transmembrane region" description="Helical" evidence="1">
    <location>
        <begin position="52"/>
        <end position="69"/>
    </location>
</feature>
<accession>A0A2H0K6Z1</accession>